<reference evidence="2 3" key="1">
    <citation type="submission" date="2015-08" db="EMBL/GenBank/DDBJ databases">
        <title>Comparative genomics of the Campylobacter concisus group.</title>
        <authorList>
            <person name="Yee E."/>
            <person name="Chapman M.H."/>
            <person name="Huynh S."/>
            <person name="Bono J.L."/>
            <person name="On S.L."/>
            <person name="St Leger J."/>
            <person name="Foster G."/>
            <person name="Parker C.T."/>
            <person name="Miller W.G."/>
        </authorList>
    </citation>
    <scope>NUCLEOTIDE SEQUENCE [LARGE SCALE GENOMIC DNA]</scope>
    <source>
        <strain evidence="2 3">RM9337</strain>
    </source>
</reference>
<dbReference type="GO" id="GO:0004519">
    <property type="term" value="F:endonuclease activity"/>
    <property type="evidence" value="ECO:0007669"/>
    <property type="project" value="UniProtKB-KW"/>
</dbReference>
<evidence type="ECO:0000313" key="3">
    <source>
        <dbReference type="Proteomes" id="UP000650616"/>
    </source>
</evidence>
<dbReference type="RefSeq" id="WP_170016610.1">
    <property type="nucleotide sequence ID" value="NZ_CP012545.1"/>
</dbReference>
<organism evidence="2 3">
    <name type="scientific">Campylobacter californiensis</name>
    <dbReference type="NCBI Taxonomy" id="1032243"/>
    <lineage>
        <taxon>Bacteria</taxon>
        <taxon>Pseudomonadati</taxon>
        <taxon>Campylobacterota</taxon>
        <taxon>Epsilonproteobacteria</taxon>
        <taxon>Campylobacterales</taxon>
        <taxon>Campylobacteraceae</taxon>
        <taxon>Campylobacter</taxon>
    </lineage>
</organism>
<evidence type="ECO:0000259" key="1">
    <source>
        <dbReference type="Pfam" id="PF19580"/>
    </source>
</evidence>
<keyword evidence="2" id="KW-0255">Endonuclease</keyword>
<proteinExistence type="predicted"/>
<protein>
    <submittedName>
        <fullName evidence="2">Endonuclease/exonuclease/phosphatase family protein</fullName>
    </submittedName>
</protein>
<dbReference type="AlphaFoldDB" id="A0AAW3ZUU8"/>
<dbReference type="SUPFAM" id="SSF56219">
    <property type="entry name" value="DNase I-like"/>
    <property type="match status" value="1"/>
</dbReference>
<keyword evidence="2" id="KW-0378">Hydrolase</keyword>
<gene>
    <name evidence="2" type="ORF">CCAL9337_06785</name>
</gene>
<dbReference type="Pfam" id="PF19580">
    <property type="entry name" value="Exo_endo_phos_3"/>
    <property type="match status" value="1"/>
</dbReference>
<accession>A0AAW3ZUU8</accession>
<dbReference type="InterPro" id="IPR005135">
    <property type="entry name" value="Endo/exonuclease/phosphatase"/>
</dbReference>
<sequence length="308" mass="35289">MRAVVLLVFCVVFAFCQNIKIATYNVENLFDGINNGNEYSDFRIGKGKWSKEKARQKLLRIKEVITALDADIIALQEVENEEVLKELIAGTNYKYINFSTSKNAPVGLGVISKIKPSSSEAYKVHGIKTRDILRVKFKLQDGEFSLFVVHFPAFKRNGLEAQKRAERTLRVALAQHKNAIALGDFNTVYSTSDRSLLYNITTTKNYTNLWSEVREYKQRYSYARSGSNKRAIDHVLLSPEFMDKKGQFVYVCDSFKVFKPNFMMDGEYAKSEKNLSVYSDHLPLVFEISTDKNLLCGIMSKFLNRINM</sequence>
<dbReference type="PANTHER" id="PTHR42834:SF1">
    <property type="entry name" value="ENDONUCLEASE_EXONUCLEASE_PHOSPHATASE FAMILY PROTEIN (AFU_ORTHOLOGUE AFUA_3G09210)"/>
    <property type="match status" value="1"/>
</dbReference>
<keyword evidence="3" id="KW-1185">Reference proteome</keyword>
<comment type="caution">
    <text evidence="2">The sequence shown here is derived from an EMBL/GenBank/DDBJ whole genome shotgun (WGS) entry which is preliminary data.</text>
</comment>
<dbReference type="Proteomes" id="UP000650616">
    <property type="component" value="Unassembled WGS sequence"/>
</dbReference>
<dbReference type="PANTHER" id="PTHR42834">
    <property type="entry name" value="ENDONUCLEASE/EXONUCLEASE/PHOSPHATASE FAMILY PROTEIN (AFU_ORTHOLOGUE AFUA_3G09210)"/>
    <property type="match status" value="1"/>
</dbReference>
<dbReference type="EMBL" id="LIWG01000008">
    <property type="protein sequence ID" value="MBE3608427.1"/>
    <property type="molecule type" value="Genomic_DNA"/>
</dbReference>
<keyword evidence="2" id="KW-0540">Nuclease</keyword>
<dbReference type="Gene3D" id="3.60.10.10">
    <property type="entry name" value="Endonuclease/exonuclease/phosphatase"/>
    <property type="match status" value="1"/>
</dbReference>
<dbReference type="InterPro" id="IPR036691">
    <property type="entry name" value="Endo/exonu/phosph_ase_sf"/>
</dbReference>
<name>A0AAW3ZUU8_9BACT</name>
<feature type="domain" description="Endonuclease/exonuclease/phosphatase" evidence="1">
    <location>
        <begin position="21"/>
        <end position="288"/>
    </location>
</feature>
<evidence type="ECO:0000313" key="2">
    <source>
        <dbReference type="EMBL" id="MBE3608427.1"/>
    </source>
</evidence>